<evidence type="ECO:0000313" key="8">
    <source>
        <dbReference type="Proteomes" id="UP000035352"/>
    </source>
</evidence>
<keyword evidence="7" id="KW-0723">Serine/threonine-protein kinase</keyword>
<keyword evidence="2 5" id="KW-0547">Nucleotide-binding</keyword>
<feature type="domain" description="Protein kinase" evidence="6">
    <location>
        <begin position="10"/>
        <end position="270"/>
    </location>
</feature>
<evidence type="ECO:0000313" key="7">
    <source>
        <dbReference type="EMBL" id="AKJ29573.1"/>
    </source>
</evidence>
<dbReference type="GO" id="GO:0004674">
    <property type="term" value="F:protein serine/threonine kinase activity"/>
    <property type="evidence" value="ECO:0007669"/>
    <property type="project" value="UniProtKB-KW"/>
</dbReference>
<dbReference type="STRING" id="413882.AAW51_2882"/>
<dbReference type="PATRIC" id="fig|413882.6.peg.3007"/>
<dbReference type="Proteomes" id="UP000035352">
    <property type="component" value="Chromosome"/>
</dbReference>
<feature type="binding site" evidence="5">
    <location>
        <position position="43"/>
    </location>
    <ligand>
        <name>ATP</name>
        <dbReference type="ChEBI" id="CHEBI:30616"/>
    </ligand>
</feature>
<dbReference type="InterPro" id="IPR008271">
    <property type="entry name" value="Ser/Thr_kinase_AS"/>
</dbReference>
<dbReference type="CDD" id="cd14014">
    <property type="entry name" value="STKc_PknB_like"/>
    <property type="match status" value="1"/>
</dbReference>
<name>A0A0G3BNK4_9BURK</name>
<reference evidence="7 8" key="1">
    <citation type="submission" date="2015-05" db="EMBL/GenBank/DDBJ databases">
        <authorList>
            <person name="Tang B."/>
            <person name="Yu Y."/>
        </authorList>
    </citation>
    <scope>NUCLEOTIDE SEQUENCE [LARGE SCALE GENOMIC DNA]</scope>
    <source>
        <strain evidence="7 8">DSM 7029</strain>
    </source>
</reference>
<dbReference type="PROSITE" id="PS00108">
    <property type="entry name" value="PROTEIN_KINASE_ST"/>
    <property type="match status" value="1"/>
</dbReference>
<dbReference type="PANTHER" id="PTHR43289:SF6">
    <property type="entry name" value="SERINE_THREONINE-PROTEIN KINASE NEKL-3"/>
    <property type="match status" value="1"/>
</dbReference>
<keyword evidence="1" id="KW-0808">Transferase</keyword>
<dbReference type="AlphaFoldDB" id="A0A0G3BNK4"/>
<evidence type="ECO:0000256" key="3">
    <source>
        <dbReference type="ARBA" id="ARBA00022777"/>
    </source>
</evidence>
<organism evidence="7 8">
    <name type="scientific">Caldimonas brevitalea</name>
    <dbReference type="NCBI Taxonomy" id="413882"/>
    <lineage>
        <taxon>Bacteria</taxon>
        <taxon>Pseudomonadati</taxon>
        <taxon>Pseudomonadota</taxon>
        <taxon>Betaproteobacteria</taxon>
        <taxon>Burkholderiales</taxon>
        <taxon>Sphaerotilaceae</taxon>
        <taxon>Caldimonas</taxon>
    </lineage>
</organism>
<protein>
    <submittedName>
        <fullName evidence="7">Serine/threonine protein kinase</fullName>
    </submittedName>
</protein>
<dbReference type="SUPFAM" id="SSF56112">
    <property type="entry name" value="Protein kinase-like (PK-like)"/>
    <property type="match status" value="1"/>
</dbReference>
<proteinExistence type="predicted"/>
<dbReference type="OrthoDB" id="9791419at2"/>
<keyword evidence="4 5" id="KW-0067">ATP-binding</keyword>
<evidence type="ECO:0000256" key="4">
    <source>
        <dbReference type="ARBA" id="ARBA00022840"/>
    </source>
</evidence>
<evidence type="ECO:0000259" key="6">
    <source>
        <dbReference type="PROSITE" id="PS50011"/>
    </source>
</evidence>
<evidence type="ECO:0000256" key="2">
    <source>
        <dbReference type="ARBA" id="ARBA00022741"/>
    </source>
</evidence>
<dbReference type="RefSeq" id="WP_047195153.1">
    <property type="nucleotide sequence ID" value="NZ_CP011371.1"/>
</dbReference>
<gene>
    <name evidence="7" type="ORF">AAW51_2882</name>
</gene>
<dbReference type="InterPro" id="IPR000719">
    <property type="entry name" value="Prot_kinase_dom"/>
</dbReference>
<dbReference type="PROSITE" id="PS00107">
    <property type="entry name" value="PROTEIN_KINASE_ATP"/>
    <property type="match status" value="1"/>
</dbReference>
<dbReference type="InterPro" id="IPR058395">
    <property type="entry name" value="DUF8082"/>
</dbReference>
<accession>A0A0G3BNK4</accession>
<dbReference type="Gene3D" id="1.10.510.10">
    <property type="entry name" value="Transferase(Phosphotransferase) domain 1"/>
    <property type="match status" value="1"/>
</dbReference>
<evidence type="ECO:0000256" key="1">
    <source>
        <dbReference type="ARBA" id="ARBA00022679"/>
    </source>
</evidence>
<dbReference type="PROSITE" id="PS50011">
    <property type="entry name" value="PROTEIN_KINASE_DOM"/>
    <property type="match status" value="1"/>
</dbReference>
<dbReference type="PANTHER" id="PTHR43289">
    <property type="entry name" value="MITOGEN-ACTIVATED PROTEIN KINASE KINASE KINASE 20-RELATED"/>
    <property type="match status" value="1"/>
</dbReference>
<dbReference type="Pfam" id="PF26309">
    <property type="entry name" value="DUF8082"/>
    <property type="match status" value="2"/>
</dbReference>
<dbReference type="GO" id="GO:0005524">
    <property type="term" value="F:ATP binding"/>
    <property type="evidence" value="ECO:0007669"/>
    <property type="project" value="UniProtKB-UniRule"/>
</dbReference>
<dbReference type="EMBL" id="CP011371">
    <property type="protein sequence ID" value="AKJ29573.1"/>
    <property type="molecule type" value="Genomic_DNA"/>
</dbReference>
<dbReference type="Gene3D" id="3.30.200.20">
    <property type="entry name" value="Phosphorylase Kinase, domain 1"/>
    <property type="match status" value="1"/>
</dbReference>
<keyword evidence="3 7" id="KW-0418">Kinase</keyword>
<sequence length="493" mass="53533">MKHPERLGKYTVTSVLGEGAMGVVYKAFDPDIKRQVAIKTIRKQLIDDSPQAASVAARFRNEAQAAGRLHHPGIVAVYDYGEDRDRAFIAMEYVEGHSVAHYLGRKTKFPEQDILSIMVQLLDALEHAHDQGVWHRDIKPANLIITRHGKLKVADFGIARIDAVGLTQLNAVVGTPGYIAPEQYTGEPLDHRVDIWSAGVLLYQLLTGQMPFNGTPEALMYRILHEDPVRPSQHAGSTRPEYYDEVVAMALAKQPKQRYAGAPAFRDDLLARCSTPVSATVSEETVIMEVVRPESLLPSSGGPMGNSRGHLTPPISIGSAATAPTTAPPTHWNPATLQEVEATLARFVGPMAKVLVRRAARDCADLDTLRTKLAEHLQTEQERSTFFGQRLTSSGASAFRTTVSPQAPASAPAVVGGASRGAPLAALQLPPSAEFVERAQRLLAGQIGPIAKIIAKKAAAEATTRQQLIDRLVEQVEDGPARARLLDQLQRLP</sequence>
<evidence type="ECO:0000256" key="5">
    <source>
        <dbReference type="PROSITE-ProRule" id="PRU10141"/>
    </source>
</evidence>
<dbReference type="SMART" id="SM00220">
    <property type="entry name" value="S_TKc"/>
    <property type="match status" value="1"/>
</dbReference>
<dbReference type="KEGG" id="pbh:AAW51_2882"/>
<dbReference type="Pfam" id="PF00069">
    <property type="entry name" value="Pkinase"/>
    <property type="match status" value="1"/>
</dbReference>
<keyword evidence="8" id="KW-1185">Reference proteome</keyword>
<dbReference type="InterPro" id="IPR017441">
    <property type="entry name" value="Protein_kinase_ATP_BS"/>
</dbReference>
<dbReference type="InterPro" id="IPR011009">
    <property type="entry name" value="Kinase-like_dom_sf"/>
</dbReference>